<protein>
    <submittedName>
        <fullName evidence="3">Aerobactin siderophore biosynthesis protein iucB</fullName>
    </submittedName>
</protein>
<dbReference type="Proteomes" id="UP000075320">
    <property type="component" value="Unassembled WGS sequence"/>
</dbReference>
<dbReference type="SUPFAM" id="SSF55729">
    <property type="entry name" value="Acyl-CoA N-acyltransferases (Nat)"/>
    <property type="match status" value="1"/>
</dbReference>
<comment type="pathway">
    <text evidence="1">Siderophore biosynthesis.</text>
</comment>
<dbReference type="Pfam" id="PF13523">
    <property type="entry name" value="Acetyltransf_8"/>
    <property type="match status" value="1"/>
</dbReference>
<organism evidence="3 4">
    <name type="scientific">Bdellovibrio bacteriovorus</name>
    <dbReference type="NCBI Taxonomy" id="959"/>
    <lineage>
        <taxon>Bacteria</taxon>
        <taxon>Pseudomonadati</taxon>
        <taxon>Bdellovibrionota</taxon>
        <taxon>Bdellovibrionia</taxon>
        <taxon>Bdellovibrionales</taxon>
        <taxon>Pseudobdellovibrionaceae</taxon>
        <taxon>Bdellovibrio</taxon>
    </lineage>
</organism>
<gene>
    <name evidence="3" type="ORF">AZI86_13100</name>
</gene>
<dbReference type="GO" id="GO:0016410">
    <property type="term" value="F:N-acyltransferase activity"/>
    <property type="evidence" value="ECO:0007669"/>
    <property type="project" value="TreeGrafter"/>
</dbReference>
<sequence>MSTTFLFSTYACSTQEALTVQIAGHSGQVRSPKEALLFDTFTEADKLFVNIQADACDVMTLAVLEALFVQNSSLQSLWLNKVPAGFSRLLGKSGTPLEVTRQEFFQLRPLWVHNGKENITPETWTLTKEVSHPVRPRVKPGQILYQRSLTHLGKTLRLRVADIEKDLDIFHDWHNQPRVFDFWELNKPKEELREYLKKGLEDPHQFPVIVEFDETSVGYFEMYWTKEDRLGPYYDSEAFDRGLHFLIGNEKFLGFANTDAILKSVTHYLFLEEPRTRKIMAEPRSDNAKVLRYVETFTAWKKLKEFDFPHKRAALLECRREAFFGGNFL</sequence>
<name>A0A150WJ66_BDEBC</name>
<dbReference type="RefSeq" id="WP_061835650.1">
    <property type="nucleotide sequence ID" value="NZ_LUKE01000003.1"/>
</dbReference>
<dbReference type="PANTHER" id="PTHR31438">
    <property type="entry name" value="LYSINE N-ACYLTRANSFERASE C17G9.06C-RELATED"/>
    <property type="match status" value="1"/>
</dbReference>
<evidence type="ECO:0000313" key="4">
    <source>
        <dbReference type="Proteomes" id="UP000075320"/>
    </source>
</evidence>
<proteinExistence type="predicted"/>
<keyword evidence="4" id="KW-1185">Reference proteome</keyword>
<feature type="domain" description="Acyltransferase MbtK/IucB-like conserved" evidence="2">
    <location>
        <begin position="159"/>
        <end position="206"/>
    </location>
</feature>
<dbReference type="SMART" id="SM01006">
    <property type="entry name" value="AlcB"/>
    <property type="match status" value="1"/>
</dbReference>
<dbReference type="OrthoDB" id="9795206at2"/>
<dbReference type="Gene3D" id="3.40.630.30">
    <property type="match status" value="1"/>
</dbReference>
<dbReference type="EMBL" id="LUKE01000003">
    <property type="protein sequence ID" value="KYG63756.1"/>
    <property type="molecule type" value="Genomic_DNA"/>
</dbReference>
<evidence type="ECO:0000313" key="3">
    <source>
        <dbReference type="EMBL" id="KYG63756.1"/>
    </source>
</evidence>
<accession>A0A150WJ66</accession>
<dbReference type="InterPro" id="IPR019432">
    <property type="entry name" value="Acyltransferase_MbtK/IucB-like"/>
</dbReference>
<evidence type="ECO:0000259" key="2">
    <source>
        <dbReference type="SMART" id="SM01006"/>
    </source>
</evidence>
<dbReference type="PANTHER" id="PTHR31438:SF1">
    <property type="entry name" value="LYSINE N-ACYLTRANSFERASE C17G9.06C-RELATED"/>
    <property type="match status" value="1"/>
</dbReference>
<evidence type="ECO:0000256" key="1">
    <source>
        <dbReference type="ARBA" id="ARBA00004924"/>
    </source>
</evidence>
<dbReference type="AlphaFoldDB" id="A0A150WJ66"/>
<reference evidence="3 4" key="1">
    <citation type="submission" date="2016-03" db="EMBL/GenBank/DDBJ databases">
        <authorList>
            <person name="Ploux O."/>
        </authorList>
    </citation>
    <scope>NUCLEOTIDE SEQUENCE [LARGE SCALE GENOMIC DNA]</scope>
    <source>
        <strain evidence="3 4">R0</strain>
    </source>
</reference>
<comment type="caution">
    <text evidence="3">The sequence shown here is derived from an EMBL/GenBank/DDBJ whole genome shotgun (WGS) entry which is preliminary data.</text>
</comment>
<dbReference type="GO" id="GO:0019290">
    <property type="term" value="P:siderophore biosynthetic process"/>
    <property type="evidence" value="ECO:0007669"/>
    <property type="project" value="InterPro"/>
</dbReference>
<dbReference type="InterPro" id="IPR016181">
    <property type="entry name" value="Acyl_CoA_acyltransferase"/>
</dbReference>